<protein>
    <submittedName>
        <fullName evidence="1">Uncharacterized protein</fullName>
    </submittedName>
</protein>
<dbReference type="AlphaFoldDB" id="A0A918JZS1"/>
<sequence length="400" mass="47238">MKKKEINSIDKFKKSLQTNYGIQAFDYIIDEQYDLIYLQFPKEDEEEIEFEYEHLEKYIEDLDSIKFHNCFNKVTTNHITQRCIKLSDNYNFYTLLNLGLLYKQVSENISIHLISNPILIGIASAHFGEYNDYHTPCSSHFAVEILYSDKKQRLSDADEEKLIKIFMFELSNSHKISFEFSTYKISKSLEIESIRKDILESSDFIYNIPLEDYNYGMDLFINSNQRLSSDLKFLSYYKIFEYFGPVKAKIKAFDSMRLKLNSSDAQSPSADYISSIFELAKNYDKSIRDDELIKSLINSSFDLVDIYDSIPLKIRNKLKVTELRYNSKQETKDRIINELGDILYRTRNSIVHAKSNFDDRGFYCDINDLEQLNEFMHKACYSTIKWYNDLPKHLKINVAQ</sequence>
<accession>A0A918JZS1</accession>
<dbReference type="Proteomes" id="UP000601108">
    <property type="component" value="Unassembled WGS sequence"/>
</dbReference>
<organism evidence="1 2">
    <name type="scientific">Aquimarina muelleri</name>
    <dbReference type="NCBI Taxonomy" id="279356"/>
    <lineage>
        <taxon>Bacteria</taxon>
        <taxon>Pseudomonadati</taxon>
        <taxon>Bacteroidota</taxon>
        <taxon>Flavobacteriia</taxon>
        <taxon>Flavobacteriales</taxon>
        <taxon>Flavobacteriaceae</taxon>
        <taxon>Aquimarina</taxon>
    </lineage>
</organism>
<comment type="caution">
    <text evidence="1">The sequence shown here is derived from an EMBL/GenBank/DDBJ whole genome shotgun (WGS) entry which is preliminary data.</text>
</comment>
<evidence type="ECO:0000313" key="2">
    <source>
        <dbReference type="Proteomes" id="UP000601108"/>
    </source>
</evidence>
<proteinExistence type="predicted"/>
<dbReference type="RefSeq" id="WP_027413751.1">
    <property type="nucleotide sequence ID" value="NZ_BMWS01000037.1"/>
</dbReference>
<dbReference type="EMBL" id="BMWS01000037">
    <property type="protein sequence ID" value="GGX32972.1"/>
    <property type="molecule type" value="Genomic_DNA"/>
</dbReference>
<gene>
    <name evidence="1" type="ORF">GCM10007384_37160</name>
</gene>
<reference evidence="1 2" key="1">
    <citation type="journal article" date="2014" name="Int. J. Syst. Evol. Microbiol.">
        <title>Complete genome sequence of Corynebacterium casei LMG S-19264T (=DSM 44701T), isolated from a smear-ripened cheese.</title>
        <authorList>
            <consortium name="US DOE Joint Genome Institute (JGI-PGF)"/>
            <person name="Walter F."/>
            <person name="Albersmeier A."/>
            <person name="Kalinowski J."/>
            <person name="Ruckert C."/>
        </authorList>
    </citation>
    <scope>NUCLEOTIDE SEQUENCE [LARGE SCALE GENOMIC DNA]</scope>
    <source>
        <strain evidence="1 2">KCTC 12285</strain>
    </source>
</reference>
<keyword evidence="2" id="KW-1185">Reference proteome</keyword>
<evidence type="ECO:0000313" key="1">
    <source>
        <dbReference type="EMBL" id="GGX32972.1"/>
    </source>
</evidence>
<name>A0A918JZS1_9FLAO</name>